<dbReference type="EMBL" id="JAAIUW010000013">
    <property type="protein sequence ID" value="KAF7803434.1"/>
    <property type="molecule type" value="Genomic_DNA"/>
</dbReference>
<proteinExistence type="predicted"/>
<accession>A0A834W405</accession>
<keyword evidence="2" id="KW-1185">Reference proteome</keyword>
<comment type="caution">
    <text evidence="1">The sequence shown here is derived from an EMBL/GenBank/DDBJ whole genome shotgun (WGS) entry which is preliminary data.</text>
</comment>
<dbReference type="AlphaFoldDB" id="A0A834W405"/>
<organism evidence="1 2">
    <name type="scientific">Senna tora</name>
    <dbReference type="NCBI Taxonomy" id="362788"/>
    <lineage>
        <taxon>Eukaryota</taxon>
        <taxon>Viridiplantae</taxon>
        <taxon>Streptophyta</taxon>
        <taxon>Embryophyta</taxon>
        <taxon>Tracheophyta</taxon>
        <taxon>Spermatophyta</taxon>
        <taxon>Magnoliopsida</taxon>
        <taxon>eudicotyledons</taxon>
        <taxon>Gunneridae</taxon>
        <taxon>Pentapetalae</taxon>
        <taxon>rosids</taxon>
        <taxon>fabids</taxon>
        <taxon>Fabales</taxon>
        <taxon>Fabaceae</taxon>
        <taxon>Caesalpinioideae</taxon>
        <taxon>Cassia clade</taxon>
        <taxon>Senna</taxon>
    </lineage>
</organism>
<protein>
    <submittedName>
        <fullName evidence="1">Uncharacterized protein</fullName>
    </submittedName>
</protein>
<reference evidence="1" key="1">
    <citation type="submission" date="2020-09" db="EMBL/GenBank/DDBJ databases">
        <title>Genome-Enabled Discovery of Anthraquinone Biosynthesis in Senna tora.</title>
        <authorList>
            <person name="Kang S.-H."/>
            <person name="Pandey R.P."/>
            <person name="Lee C.-M."/>
            <person name="Sim J.-S."/>
            <person name="Jeong J.-T."/>
            <person name="Choi B.-S."/>
            <person name="Jung M."/>
            <person name="Ginzburg D."/>
            <person name="Zhao K."/>
            <person name="Won S.Y."/>
            <person name="Oh T.-J."/>
            <person name="Yu Y."/>
            <person name="Kim N.-H."/>
            <person name="Lee O.R."/>
            <person name="Lee T.-H."/>
            <person name="Bashyal P."/>
            <person name="Kim T.-S."/>
            <person name="Lee W.-H."/>
            <person name="Kawkins C."/>
            <person name="Kim C.-K."/>
            <person name="Kim J.S."/>
            <person name="Ahn B.O."/>
            <person name="Rhee S.Y."/>
            <person name="Sohng J.K."/>
        </authorList>
    </citation>
    <scope>NUCLEOTIDE SEQUENCE</scope>
    <source>
        <tissue evidence="1">Leaf</tissue>
    </source>
</reference>
<sequence>MNRVFAYEAENFMVEKKCQAEESSDLDCYIQKSFQEVWKSFFYVYTQMLELRVLADFVFLAPATAADSLVLAKVKLVPASAYP</sequence>
<evidence type="ECO:0000313" key="1">
    <source>
        <dbReference type="EMBL" id="KAF7803434.1"/>
    </source>
</evidence>
<dbReference type="Proteomes" id="UP000634136">
    <property type="component" value="Unassembled WGS sequence"/>
</dbReference>
<gene>
    <name evidence="1" type="ORF">G2W53_042545</name>
</gene>
<name>A0A834W405_9FABA</name>
<evidence type="ECO:0000313" key="2">
    <source>
        <dbReference type="Proteomes" id="UP000634136"/>
    </source>
</evidence>